<dbReference type="GO" id="GO:0046355">
    <property type="term" value="P:mannan catabolic process"/>
    <property type="evidence" value="ECO:0007669"/>
    <property type="project" value="UniProtKB-ARBA"/>
</dbReference>
<evidence type="ECO:0000256" key="1">
    <source>
        <dbReference type="ARBA" id="ARBA00001678"/>
    </source>
</evidence>
<sequence>MRTLTPPPGCLSGLPENWAPLVDLAIATSGYNIVHASTPLQARGVDTSFSRRVSGINDTIIGSGVEVPAVIMKHALLAWLFCIAAAIGTLGARVPVSRPPRGFATTKGRSFVVDGKPFWLPLLTNQRDIEATFREMRGAGIKVLRTWGFNAINTTELPFAHESGLTYYQVWDKDGWRLNDGPQGLKRLDNVIQTAGKYGIKIILAFTNNWIGYGGSELYVNWIAGASATHDTQRSSVLAEKYVKTIVNRYKHSPNIFAWELMNEARCRGDLQGGPNCVAGTDLISHWYKEQADFVRELDPHHLITTGGEGHFYKRDEDIGYWLNGQWISDYNYNGQAGEDFDLDLTLDNIDFGTYHIYPQFWYGSTLDKPDSENFTIEDWGLNWIQQHADSAKQANKPVILEEFGVFGLQNKTEIYPKWVKRALDTGHSGILPWQFGMLGLKEAGGQRYFKYEDRLIDGASPNDGFTIYKNQTAVWSVFT</sequence>
<proteinExistence type="inferred from homology"/>
<evidence type="ECO:0000256" key="2">
    <source>
        <dbReference type="ARBA" id="ARBA00004613"/>
    </source>
</evidence>
<feature type="non-terminal residue" evidence="11">
    <location>
        <position position="1"/>
    </location>
</feature>
<dbReference type="SUPFAM" id="SSF51445">
    <property type="entry name" value="(Trans)glycosidases"/>
    <property type="match status" value="1"/>
</dbReference>
<keyword evidence="7 9" id="KW-0378">Hydrolase</keyword>
<evidence type="ECO:0000313" key="12">
    <source>
        <dbReference type="Proteomes" id="UP001140091"/>
    </source>
</evidence>
<evidence type="ECO:0000256" key="9">
    <source>
        <dbReference type="RuleBase" id="RU361153"/>
    </source>
</evidence>
<dbReference type="Gene3D" id="3.20.20.80">
    <property type="entry name" value="Glycosidases"/>
    <property type="match status" value="1"/>
</dbReference>
<name>A0A9W8JAJ4_9AGAR</name>
<evidence type="ECO:0000256" key="5">
    <source>
        <dbReference type="ARBA" id="ARBA00022525"/>
    </source>
</evidence>
<evidence type="ECO:0000256" key="8">
    <source>
        <dbReference type="ARBA" id="ARBA00023295"/>
    </source>
</evidence>
<protein>
    <recommendedName>
        <fullName evidence="4">mannan endo-1,4-beta-mannosidase</fullName>
        <ecNumber evidence="4">3.2.1.78</ecNumber>
    </recommendedName>
</protein>
<gene>
    <name evidence="11" type="ORF">H1R20_g5934</name>
</gene>
<comment type="similarity">
    <text evidence="3 9">Belongs to the glycosyl hydrolase 5 (cellulase A) family.</text>
</comment>
<dbReference type="GO" id="GO:0016985">
    <property type="term" value="F:mannan endo-1,4-beta-mannosidase activity"/>
    <property type="evidence" value="ECO:0007669"/>
    <property type="project" value="UniProtKB-EC"/>
</dbReference>
<dbReference type="OrthoDB" id="406631at2759"/>
<comment type="catalytic activity">
    <reaction evidence="1">
        <text>Random hydrolysis of (1-&gt;4)-beta-D-mannosidic linkages in mannans, galactomannans and glucomannans.</text>
        <dbReference type="EC" id="3.2.1.78"/>
    </reaction>
</comment>
<evidence type="ECO:0000256" key="7">
    <source>
        <dbReference type="ARBA" id="ARBA00022801"/>
    </source>
</evidence>
<dbReference type="AlphaFoldDB" id="A0A9W8JAJ4"/>
<accession>A0A9W8JAJ4</accession>
<comment type="caution">
    <text evidence="11">The sequence shown here is derived from an EMBL/GenBank/DDBJ whole genome shotgun (WGS) entry which is preliminary data.</text>
</comment>
<evidence type="ECO:0000259" key="10">
    <source>
        <dbReference type="Pfam" id="PF00150"/>
    </source>
</evidence>
<comment type="subcellular location">
    <subcellularLocation>
        <location evidence="2">Secreted</location>
    </subcellularLocation>
</comment>
<dbReference type="Proteomes" id="UP001140091">
    <property type="component" value="Unassembled WGS sequence"/>
</dbReference>
<evidence type="ECO:0000256" key="4">
    <source>
        <dbReference type="ARBA" id="ARBA00012706"/>
    </source>
</evidence>
<keyword evidence="8 9" id="KW-0326">Glycosidase</keyword>
<dbReference type="PANTHER" id="PTHR31451">
    <property type="match status" value="1"/>
</dbReference>
<reference evidence="11" key="1">
    <citation type="submission" date="2022-06" db="EMBL/GenBank/DDBJ databases">
        <title>Genome Sequence of Candolleomyces eurysporus.</title>
        <authorList>
            <person name="Buettner E."/>
        </authorList>
    </citation>
    <scope>NUCLEOTIDE SEQUENCE</scope>
    <source>
        <strain evidence="11">VTCC 930004</strain>
    </source>
</reference>
<evidence type="ECO:0000256" key="3">
    <source>
        <dbReference type="ARBA" id="ARBA00005641"/>
    </source>
</evidence>
<feature type="domain" description="Glycoside hydrolase family 5" evidence="10">
    <location>
        <begin position="139"/>
        <end position="426"/>
    </location>
</feature>
<evidence type="ECO:0000313" key="11">
    <source>
        <dbReference type="EMBL" id="KAJ2931167.1"/>
    </source>
</evidence>
<dbReference type="EC" id="3.2.1.78" evidence="4"/>
<organism evidence="11 12">
    <name type="scientific">Candolleomyces eurysporus</name>
    <dbReference type="NCBI Taxonomy" id="2828524"/>
    <lineage>
        <taxon>Eukaryota</taxon>
        <taxon>Fungi</taxon>
        <taxon>Dikarya</taxon>
        <taxon>Basidiomycota</taxon>
        <taxon>Agaricomycotina</taxon>
        <taxon>Agaricomycetes</taxon>
        <taxon>Agaricomycetidae</taxon>
        <taxon>Agaricales</taxon>
        <taxon>Agaricineae</taxon>
        <taxon>Psathyrellaceae</taxon>
        <taxon>Candolleomyces</taxon>
    </lineage>
</organism>
<dbReference type="InterPro" id="IPR017853">
    <property type="entry name" value="GH"/>
</dbReference>
<dbReference type="InterPro" id="IPR001547">
    <property type="entry name" value="Glyco_hydro_5"/>
</dbReference>
<dbReference type="EMBL" id="JANBPK010000810">
    <property type="protein sequence ID" value="KAJ2931167.1"/>
    <property type="molecule type" value="Genomic_DNA"/>
</dbReference>
<dbReference type="InterPro" id="IPR045053">
    <property type="entry name" value="MAN-like"/>
</dbReference>
<keyword evidence="5" id="KW-0964">Secreted</keyword>
<keyword evidence="6" id="KW-0732">Signal</keyword>
<dbReference type="Pfam" id="PF00150">
    <property type="entry name" value="Cellulase"/>
    <property type="match status" value="1"/>
</dbReference>
<dbReference type="GO" id="GO:0005576">
    <property type="term" value="C:extracellular region"/>
    <property type="evidence" value="ECO:0007669"/>
    <property type="project" value="UniProtKB-SubCell"/>
</dbReference>
<dbReference type="PANTHER" id="PTHR31451:SF39">
    <property type="entry name" value="MANNAN ENDO-1,4-BETA-MANNOSIDASE 1"/>
    <property type="match status" value="1"/>
</dbReference>
<evidence type="ECO:0000256" key="6">
    <source>
        <dbReference type="ARBA" id="ARBA00022729"/>
    </source>
</evidence>
<keyword evidence="12" id="KW-1185">Reference proteome</keyword>